<dbReference type="EMBL" id="RCHU02000013">
    <property type="protein sequence ID" value="KAL3574266.1"/>
    <property type="molecule type" value="Genomic_DNA"/>
</dbReference>
<dbReference type="Proteomes" id="UP000309997">
    <property type="component" value="Unassembled WGS sequence"/>
</dbReference>
<evidence type="ECO:0000313" key="2">
    <source>
        <dbReference type="Proteomes" id="UP000309997"/>
    </source>
</evidence>
<comment type="caution">
    <text evidence="1">The sequence shown here is derived from an EMBL/GenBank/DDBJ whole genome shotgun (WGS) entry which is preliminary data.</text>
</comment>
<accession>A0ACC4B7L3</accession>
<protein>
    <submittedName>
        <fullName evidence="1">Uncharacterized protein</fullName>
    </submittedName>
</protein>
<keyword evidence="2" id="KW-1185">Reference proteome</keyword>
<organism evidence="1 2">
    <name type="scientific">Populus alba</name>
    <name type="common">White poplar</name>
    <dbReference type="NCBI Taxonomy" id="43335"/>
    <lineage>
        <taxon>Eukaryota</taxon>
        <taxon>Viridiplantae</taxon>
        <taxon>Streptophyta</taxon>
        <taxon>Embryophyta</taxon>
        <taxon>Tracheophyta</taxon>
        <taxon>Spermatophyta</taxon>
        <taxon>Magnoliopsida</taxon>
        <taxon>eudicotyledons</taxon>
        <taxon>Gunneridae</taxon>
        <taxon>Pentapetalae</taxon>
        <taxon>rosids</taxon>
        <taxon>fabids</taxon>
        <taxon>Malpighiales</taxon>
        <taxon>Salicaceae</taxon>
        <taxon>Saliceae</taxon>
        <taxon>Populus</taxon>
    </lineage>
</organism>
<reference evidence="1 2" key="1">
    <citation type="journal article" date="2024" name="Plant Biotechnol. J.">
        <title>Genome and CRISPR/Cas9 system of a widespread forest tree (Populus alba) in the world.</title>
        <authorList>
            <person name="Liu Y.J."/>
            <person name="Jiang P.F."/>
            <person name="Han X.M."/>
            <person name="Li X.Y."/>
            <person name="Wang H.M."/>
            <person name="Wang Y.J."/>
            <person name="Wang X.X."/>
            <person name="Zeng Q.Y."/>
        </authorList>
    </citation>
    <scope>NUCLEOTIDE SEQUENCE [LARGE SCALE GENOMIC DNA]</scope>
    <source>
        <strain evidence="2">cv. PAL-ZL1</strain>
    </source>
</reference>
<gene>
    <name evidence="1" type="ORF">D5086_024879</name>
</gene>
<evidence type="ECO:0000313" key="1">
    <source>
        <dbReference type="EMBL" id="KAL3574266.1"/>
    </source>
</evidence>
<sequence length="86" mass="9665">MIKAFSSVARPSSPFRSTRPLLFYGFNLFNKSFSQWQGSKLSTETCSFVQINGDFELRDARPMSNGGAPEPFTAGDLKLMHESWLP</sequence>
<name>A0ACC4B7L3_POPAL</name>
<proteinExistence type="predicted"/>